<dbReference type="RefSeq" id="WP_344793688.1">
    <property type="nucleotide sequence ID" value="NZ_BAABAU010000001.1"/>
</dbReference>
<gene>
    <name evidence="4" type="ORF">GCM10022256_07490</name>
</gene>
<dbReference type="Gene3D" id="3.30.540.10">
    <property type="entry name" value="Fructose-1,6-Bisphosphatase, subunit A, domain 1"/>
    <property type="match status" value="1"/>
</dbReference>
<dbReference type="Pfam" id="PF00459">
    <property type="entry name" value="Inositol_P"/>
    <property type="match status" value="1"/>
</dbReference>
<evidence type="ECO:0000313" key="5">
    <source>
        <dbReference type="Proteomes" id="UP001501594"/>
    </source>
</evidence>
<evidence type="ECO:0000256" key="2">
    <source>
        <dbReference type="ARBA" id="ARBA00022801"/>
    </source>
</evidence>
<keyword evidence="1" id="KW-0479">Metal-binding</keyword>
<dbReference type="EMBL" id="BAABAU010000001">
    <property type="protein sequence ID" value="GAA4265137.1"/>
    <property type="molecule type" value="Genomic_DNA"/>
</dbReference>
<comment type="caution">
    <text evidence="4">The sequence shown here is derived from an EMBL/GenBank/DDBJ whole genome shotgun (WGS) entry which is preliminary data.</text>
</comment>
<dbReference type="Proteomes" id="UP001501594">
    <property type="component" value="Unassembled WGS sequence"/>
</dbReference>
<dbReference type="PROSITE" id="PS00629">
    <property type="entry name" value="IMP_1"/>
    <property type="match status" value="1"/>
</dbReference>
<dbReference type="Gene3D" id="3.40.190.80">
    <property type="match status" value="1"/>
</dbReference>
<evidence type="ECO:0000313" key="4">
    <source>
        <dbReference type="EMBL" id="GAA4265137.1"/>
    </source>
</evidence>
<reference evidence="5" key="1">
    <citation type="journal article" date="2019" name="Int. J. Syst. Evol. Microbiol.">
        <title>The Global Catalogue of Microorganisms (GCM) 10K type strain sequencing project: providing services to taxonomists for standard genome sequencing and annotation.</title>
        <authorList>
            <consortium name="The Broad Institute Genomics Platform"/>
            <consortium name="The Broad Institute Genome Sequencing Center for Infectious Disease"/>
            <person name="Wu L."/>
            <person name="Ma J."/>
        </authorList>
    </citation>
    <scope>NUCLEOTIDE SEQUENCE [LARGE SCALE GENOMIC DNA]</scope>
    <source>
        <strain evidence="5">JCM 17442</strain>
    </source>
</reference>
<dbReference type="PANTHER" id="PTHR20854">
    <property type="entry name" value="INOSITOL MONOPHOSPHATASE"/>
    <property type="match status" value="1"/>
</dbReference>
<sequence>MPYEDDLALALTLADIADAISAERFHAADLDVSLKADHTHVTDADRAVEQAIRSRLVAERPGDAFYGEESGRTEGASREWIVDPIDGTANFLRGVPIWATLVSLVVDGVPVVGVVSAPALHRRWWAAAGLGAFSLDGPLHVSGVDRLADASLSYNGLQYWMEAGRVEQLLSLAGQVWRTRAFGDFWSYMLVAEGAVDISGEFDLKPYDMAALYPIVTEAGGRFGGLDGGDGIWEGSALATNGLLHDAVVAAVAPGAPGAAAARGSR</sequence>
<evidence type="ECO:0000256" key="3">
    <source>
        <dbReference type="ARBA" id="ARBA00022842"/>
    </source>
</evidence>
<evidence type="ECO:0000256" key="1">
    <source>
        <dbReference type="ARBA" id="ARBA00022723"/>
    </source>
</evidence>
<keyword evidence="2" id="KW-0378">Hydrolase</keyword>
<dbReference type="PANTHER" id="PTHR20854:SF4">
    <property type="entry name" value="INOSITOL-1-MONOPHOSPHATASE-RELATED"/>
    <property type="match status" value="1"/>
</dbReference>
<accession>A0ABP8DYZ2</accession>
<keyword evidence="5" id="KW-1185">Reference proteome</keyword>
<proteinExistence type="predicted"/>
<dbReference type="InterPro" id="IPR020583">
    <property type="entry name" value="Inositol_monoP_metal-BS"/>
</dbReference>
<keyword evidence="3" id="KW-0460">Magnesium</keyword>
<protein>
    <submittedName>
        <fullName evidence="4">Histidinol-phosphatase</fullName>
    </submittedName>
</protein>
<dbReference type="PRINTS" id="PR00377">
    <property type="entry name" value="IMPHPHTASES"/>
</dbReference>
<name>A0ABP8DYZ2_9MICO</name>
<dbReference type="SUPFAM" id="SSF56655">
    <property type="entry name" value="Carbohydrate phosphatase"/>
    <property type="match status" value="1"/>
</dbReference>
<organism evidence="4 5">
    <name type="scientific">Frondihabitans peucedani</name>
    <dbReference type="NCBI Taxonomy" id="598626"/>
    <lineage>
        <taxon>Bacteria</taxon>
        <taxon>Bacillati</taxon>
        <taxon>Actinomycetota</taxon>
        <taxon>Actinomycetes</taxon>
        <taxon>Micrococcales</taxon>
        <taxon>Microbacteriaceae</taxon>
        <taxon>Frondihabitans</taxon>
    </lineage>
</organism>
<dbReference type="InterPro" id="IPR000760">
    <property type="entry name" value="Inositol_monophosphatase-like"/>
</dbReference>